<gene>
    <name evidence="2" type="ORF">KIW84_050480</name>
</gene>
<evidence type="ECO:0000313" key="2">
    <source>
        <dbReference type="EMBL" id="KAI5402897.1"/>
    </source>
</evidence>
<accession>A0A9D4WJH3</accession>
<dbReference type="Gramene" id="Psat05G0048000-T1">
    <property type="protein sequence ID" value="KAI5402897.1"/>
    <property type="gene ID" value="KIW84_050480"/>
</dbReference>
<dbReference type="EMBL" id="JAMSHJ010000005">
    <property type="protein sequence ID" value="KAI5402897.1"/>
    <property type="molecule type" value="Genomic_DNA"/>
</dbReference>
<proteinExistence type="predicted"/>
<dbReference type="Pfam" id="PF03078">
    <property type="entry name" value="ATHILA"/>
    <property type="match status" value="1"/>
</dbReference>
<organism evidence="2 3">
    <name type="scientific">Pisum sativum</name>
    <name type="common">Garden pea</name>
    <name type="synonym">Lathyrus oleraceus</name>
    <dbReference type="NCBI Taxonomy" id="3888"/>
    <lineage>
        <taxon>Eukaryota</taxon>
        <taxon>Viridiplantae</taxon>
        <taxon>Streptophyta</taxon>
        <taxon>Embryophyta</taxon>
        <taxon>Tracheophyta</taxon>
        <taxon>Spermatophyta</taxon>
        <taxon>Magnoliopsida</taxon>
        <taxon>eudicotyledons</taxon>
        <taxon>Gunneridae</taxon>
        <taxon>Pentapetalae</taxon>
        <taxon>rosids</taxon>
        <taxon>fabids</taxon>
        <taxon>Fabales</taxon>
        <taxon>Fabaceae</taxon>
        <taxon>Papilionoideae</taxon>
        <taxon>50 kb inversion clade</taxon>
        <taxon>NPAAA clade</taxon>
        <taxon>Hologalegina</taxon>
        <taxon>IRL clade</taxon>
        <taxon>Fabeae</taxon>
        <taxon>Lathyrus</taxon>
    </lineage>
</organism>
<protein>
    <recommendedName>
        <fullName evidence="1">Arabidopsis retrotransposon Orf1 C-terminal domain-containing protein</fullName>
    </recommendedName>
</protein>
<sequence>MPHREVIPRREMNYIGIAFAEGINVENQRSKYHKLLKRDILATQYPDDASLRDLGLSNRGSRTISTAKFRTFNRNYAISQDQLADLFSFPHGDKFACQHPLESEWESNALDFWKPLTGKTTTDWEILKATDIQNLTIRYLHHILAITIFCRENTGNVNSRDLFLIYCVLSKTKVNLTPFLLAHFQSTSVRTGCPICVGGLITSITLALNLSTELATLELLETPFADLDYYRSMRLIKNKPDGKYFLMISNREEYDYTAMRTTLDDVLSELRHQNDANADCDVLLRHIQRQQEEIRVTIDQIRETHLDFVERTKLQMGDLIEQMTRVHLEVACMREYMQHVPNPAFGRRGFA</sequence>
<comment type="caution">
    <text evidence="2">The sequence shown here is derived from an EMBL/GenBank/DDBJ whole genome shotgun (WGS) entry which is preliminary data.</text>
</comment>
<dbReference type="InterPro" id="IPR004312">
    <property type="entry name" value="ATHILA_Orf1_C"/>
</dbReference>
<dbReference type="AlphaFoldDB" id="A0A9D4WJH3"/>
<evidence type="ECO:0000259" key="1">
    <source>
        <dbReference type="Pfam" id="PF03078"/>
    </source>
</evidence>
<feature type="domain" description="Arabidopsis retrotransposon Orf1 C-terminal" evidence="1">
    <location>
        <begin position="65"/>
        <end position="239"/>
    </location>
</feature>
<reference evidence="2 3" key="1">
    <citation type="journal article" date="2022" name="Nat. Genet.">
        <title>Improved pea reference genome and pan-genome highlight genomic features and evolutionary characteristics.</title>
        <authorList>
            <person name="Yang T."/>
            <person name="Liu R."/>
            <person name="Luo Y."/>
            <person name="Hu S."/>
            <person name="Wang D."/>
            <person name="Wang C."/>
            <person name="Pandey M.K."/>
            <person name="Ge S."/>
            <person name="Xu Q."/>
            <person name="Li N."/>
            <person name="Li G."/>
            <person name="Huang Y."/>
            <person name="Saxena R.K."/>
            <person name="Ji Y."/>
            <person name="Li M."/>
            <person name="Yan X."/>
            <person name="He Y."/>
            <person name="Liu Y."/>
            <person name="Wang X."/>
            <person name="Xiang C."/>
            <person name="Varshney R.K."/>
            <person name="Ding H."/>
            <person name="Gao S."/>
            <person name="Zong X."/>
        </authorList>
    </citation>
    <scope>NUCLEOTIDE SEQUENCE [LARGE SCALE GENOMIC DNA]</scope>
    <source>
        <strain evidence="2 3">cv. Zhongwan 6</strain>
    </source>
</reference>
<dbReference type="Proteomes" id="UP001058974">
    <property type="component" value="Chromosome 5"/>
</dbReference>
<keyword evidence="3" id="KW-1185">Reference proteome</keyword>
<evidence type="ECO:0000313" key="3">
    <source>
        <dbReference type="Proteomes" id="UP001058974"/>
    </source>
</evidence>
<name>A0A9D4WJH3_PEA</name>